<dbReference type="Proteomes" id="UP000715095">
    <property type="component" value="Unassembled WGS sequence"/>
</dbReference>
<dbReference type="EMBL" id="JACJJC010000546">
    <property type="protein sequence ID" value="MBM6705459.1"/>
    <property type="molecule type" value="Genomic_DNA"/>
</dbReference>
<sequence>SGSWQQVRTGAGIGWIPSSKLSTKVIAPPAKPKVYNYAKAFTAVKVKAAASSANVVSIHRQTKVEVLGKSGSWTKVVV</sequence>
<organism evidence="1 2">
    <name type="scientific">Sutterella massiliensis</name>
    <dbReference type="NCBI Taxonomy" id="1816689"/>
    <lineage>
        <taxon>Bacteria</taxon>
        <taxon>Pseudomonadati</taxon>
        <taxon>Pseudomonadota</taxon>
        <taxon>Betaproteobacteria</taxon>
        <taxon>Burkholderiales</taxon>
        <taxon>Sutterellaceae</taxon>
        <taxon>Sutterella</taxon>
    </lineage>
</organism>
<keyword evidence="2" id="KW-1185">Reference proteome</keyword>
<name>A0ABS2DVZ1_9BURK</name>
<reference evidence="1 2" key="1">
    <citation type="journal article" date="2021" name="Sci. Rep.">
        <title>The distribution of antibiotic resistance genes in chicken gut microbiota commensals.</title>
        <authorList>
            <person name="Juricova H."/>
            <person name="Matiasovicova J."/>
            <person name="Kubasova T."/>
            <person name="Cejkova D."/>
            <person name="Rychlik I."/>
        </authorList>
    </citation>
    <scope>NUCLEOTIDE SEQUENCE [LARGE SCALE GENOMIC DNA]</scope>
    <source>
        <strain evidence="1 2">An829</strain>
    </source>
</reference>
<gene>
    <name evidence="1" type="ORF">H6A60_13395</name>
</gene>
<evidence type="ECO:0000313" key="2">
    <source>
        <dbReference type="Proteomes" id="UP000715095"/>
    </source>
</evidence>
<evidence type="ECO:0000313" key="1">
    <source>
        <dbReference type="EMBL" id="MBM6705459.1"/>
    </source>
</evidence>
<comment type="caution">
    <text evidence="1">The sequence shown here is derived from an EMBL/GenBank/DDBJ whole genome shotgun (WGS) entry which is preliminary data.</text>
</comment>
<feature type="non-terminal residue" evidence="1">
    <location>
        <position position="78"/>
    </location>
</feature>
<protein>
    <recommendedName>
        <fullName evidence="3">SH3 domain-containing protein</fullName>
    </recommendedName>
</protein>
<proteinExistence type="predicted"/>
<dbReference type="RefSeq" id="WP_205105417.1">
    <property type="nucleotide sequence ID" value="NZ_JACJJC010000546.1"/>
</dbReference>
<evidence type="ECO:0008006" key="3">
    <source>
        <dbReference type="Google" id="ProtNLM"/>
    </source>
</evidence>
<feature type="non-terminal residue" evidence="1">
    <location>
        <position position="1"/>
    </location>
</feature>
<accession>A0ABS2DVZ1</accession>